<dbReference type="STRING" id="244447.ENSCSEP00000010489"/>
<sequence>MSSDTLPTRTEVTGWSPQQLADFMKRMSLSGCDKAVLKNTINGSRFLNLSDNDLQKFPKTYLSPAPPLPPLQDDDHYEKPDSSDDDYVNPDSDAADDDPGYETPPSEPPEEPGLCPALPIPDGGYIGERHRGTGGHHPGTQSWYSVLVLSPGTQSWYSVLVLSPGTQSWYSVLVLSPGTQSWYSVLVLSPGTQSWYSVLVLSPGTQSWYSVLVLSPGTQSWYSVKCVLQQLDPRWYVGQVTRAQAEGCLRQVHKDGAYLVRDSTRQLENQPFTLMVFYHNKVYNVQIRQQNQQYLLGTGLKVQETFPSVSDIISHYSQSPLLLINAKDRHGSQQNQCLLSDPAGFYMGRQTWS</sequence>
<feature type="region of interest" description="Disordered" evidence="3">
    <location>
        <begin position="58"/>
        <end position="134"/>
    </location>
</feature>
<dbReference type="InterPro" id="IPR051751">
    <property type="entry name" value="Immunoreceptor_sig_adapters"/>
</dbReference>
<accession>A0A3P8V8M7</accession>
<dbReference type="Gene3D" id="3.30.505.10">
    <property type="entry name" value="SH2 domain"/>
    <property type="match status" value="1"/>
</dbReference>
<feature type="compositionally biased region" description="Basic and acidic residues" evidence="3">
    <location>
        <begin position="73"/>
        <end position="82"/>
    </location>
</feature>
<organism evidence="5 6">
    <name type="scientific">Cynoglossus semilaevis</name>
    <name type="common">Tongue sole</name>
    <dbReference type="NCBI Taxonomy" id="244447"/>
    <lineage>
        <taxon>Eukaryota</taxon>
        <taxon>Metazoa</taxon>
        <taxon>Chordata</taxon>
        <taxon>Craniata</taxon>
        <taxon>Vertebrata</taxon>
        <taxon>Euteleostomi</taxon>
        <taxon>Actinopterygii</taxon>
        <taxon>Neopterygii</taxon>
        <taxon>Teleostei</taxon>
        <taxon>Neoteleostei</taxon>
        <taxon>Acanthomorphata</taxon>
        <taxon>Carangaria</taxon>
        <taxon>Pleuronectiformes</taxon>
        <taxon>Pleuronectoidei</taxon>
        <taxon>Cynoglossidae</taxon>
        <taxon>Cynoglossinae</taxon>
        <taxon>Cynoglossus</taxon>
    </lineage>
</organism>
<keyword evidence="1 2" id="KW-0727">SH2 domain</keyword>
<dbReference type="GO" id="GO:0007169">
    <property type="term" value="P:cell surface receptor protein tyrosine kinase signaling pathway"/>
    <property type="evidence" value="ECO:0007669"/>
    <property type="project" value="TreeGrafter"/>
</dbReference>
<feature type="compositionally biased region" description="Acidic residues" evidence="3">
    <location>
        <begin position="83"/>
        <end position="100"/>
    </location>
</feature>
<evidence type="ECO:0000256" key="1">
    <source>
        <dbReference type="ARBA" id="ARBA00022999"/>
    </source>
</evidence>
<dbReference type="GO" id="GO:0005737">
    <property type="term" value="C:cytoplasm"/>
    <property type="evidence" value="ECO:0007669"/>
    <property type="project" value="UniProtKB-ARBA"/>
</dbReference>
<dbReference type="Pfam" id="PF00017">
    <property type="entry name" value="SH2"/>
    <property type="match status" value="1"/>
</dbReference>
<evidence type="ECO:0000256" key="2">
    <source>
        <dbReference type="PROSITE-ProRule" id="PRU00191"/>
    </source>
</evidence>
<dbReference type="PRINTS" id="PR00401">
    <property type="entry name" value="SH2DOMAIN"/>
</dbReference>
<protein>
    <recommendedName>
        <fullName evidence="4">SH2 domain-containing protein</fullName>
    </recommendedName>
</protein>
<dbReference type="GO" id="GO:0035556">
    <property type="term" value="P:intracellular signal transduction"/>
    <property type="evidence" value="ECO:0007669"/>
    <property type="project" value="TreeGrafter"/>
</dbReference>
<dbReference type="OMA" id="IHAPMIS"/>
<proteinExistence type="predicted"/>
<dbReference type="Gene3D" id="1.10.150.50">
    <property type="entry name" value="Transcription Factor, Ets-1"/>
    <property type="match status" value="1"/>
</dbReference>
<dbReference type="PROSITE" id="PS50001">
    <property type="entry name" value="SH2"/>
    <property type="match status" value="1"/>
</dbReference>
<reference evidence="5" key="3">
    <citation type="submission" date="2025-09" db="UniProtKB">
        <authorList>
            <consortium name="Ensembl"/>
        </authorList>
    </citation>
    <scope>IDENTIFICATION</scope>
</reference>
<feature type="domain" description="SH2" evidence="4">
    <location>
        <begin position="235"/>
        <end position="343"/>
    </location>
</feature>
<dbReference type="Proteomes" id="UP000265120">
    <property type="component" value="Chromosome 19"/>
</dbReference>
<dbReference type="InterPro" id="IPR036860">
    <property type="entry name" value="SH2_dom_sf"/>
</dbReference>
<dbReference type="FunFam" id="3.30.505.10:FF:000016">
    <property type="entry name" value="B-cell linker protein isoform 2"/>
    <property type="match status" value="1"/>
</dbReference>
<dbReference type="SUPFAM" id="SSF55550">
    <property type="entry name" value="SH2 domain"/>
    <property type="match status" value="1"/>
</dbReference>
<reference evidence="5 6" key="1">
    <citation type="journal article" date="2014" name="Nat. Genet.">
        <title>Whole-genome sequence of a flatfish provides insights into ZW sex chromosome evolution and adaptation to a benthic lifestyle.</title>
        <authorList>
            <person name="Chen S."/>
            <person name="Zhang G."/>
            <person name="Shao C."/>
            <person name="Huang Q."/>
            <person name="Liu G."/>
            <person name="Zhang P."/>
            <person name="Song W."/>
            <person name="An N."/>
            <person name="Chalopin D."/>
            <person name="Volff J.N."/>
            <person name="Hong Y."/>
            <person name="Li Q."/>
            <person name="Sha Z."/>
            <person name="Zhou H."/>
            <person name="Xie M."/>
            <person name="Yu Q."/>
            <person name="Liu Y."/>
            <person name="Xiang H."/>
            <person name="Wang N."/>
            <person name="Wu K."/>
            <person name="Yang C."/>
            <person name="Zhou Q."/>
            <person name="Liao X."/>
            <person name="Yang L."/>
            <person name="Hu Q."/>
            <person name="Zhang J."/>
            <person name="Meng L."/>
            <person name="Jin L."/>
            <person name="Tian Y."/>
            <person name="Lian J."/>
            <person name="Yang J."/>
            <person name="Miao G."/>
            <person name="Liu S."/>
            <person name="Liang Z."/>
            <person name="Yan F."/>
            <person name="Li Y."/>
            <person name="Sun B."/>
            <person name="Zhang H."/>
            <person name="Zhang J."/>
            <person name="Zhu Y."/>
            <person name="Du M."/>
            <person name="Zhao Y."/>
            <person name="Schartl M."/>
            <person name="Tang Q."/>
            <person name="Wang J."/>
        </authorList>
    </citation>
    <scope>NUCLEOTIDE SEQUENCE</scope>
</reference>
<dbReference type="AlphaFoldDB" id="A0A3P8V8M7"/>
<evidence type="ECO:0000256" key="3">
    <source>
        <dbReference type="SAM" id="MobiDB-lite"/>
    </source>
</evidence>
<reference evidence="5" key="2">
    <citation type="submission" date="2025-08" db="UniProtKB">
        <authorList>
            <consortium name="Ensembl"/>
        </authorList>
    </citation>
    <scope>IDENTIFICATION</scope>
</reference>
<dbReference type="PANTHER" id="PTHR14098:SF1">
    <property type="entry name" value="LYMPHOCYTE CYTOSOLIC PROTEIN 2"/>
    <property type="match status" value="1"/>
</dbReference>
<dbReference type="SUPFAM" id="SSF47769">
    <property type="entry name" value="SAM/Pointed domain"/>
    <property type="match status" value="1"/>
</dbReference>
<dbReference type="PANTHER" id="PTHR14098">
    <property type="entry name" value="SH2 DOMAIN CONTAINING PROTEIN"/>
    <property type="match status" value="1"/>
</dbReference>
<dbReference type="InterPro" id="IPR013761">
    <property type="entry name" value="SAM/pointed_sf"/>
</dbReference>
<evidence type="ECO:0000313" key="5">
    <source>
        <dbReference type="Ensembl" id="ENSCSEP00000010489.1"/>
    </source>
</evidence>
<dbReference type="InParanoid" id="A0A3P8V8M7"/>
<evidence type="ECO:0000259" key="4">
    <source>
        <dbReference type="PROSITE" id="PS50001"/>
    </source>
</evidence>
<dbReference type="InterPro" id="IPR000980">
    <property type="entry name" value="SH2"/>
</dbReference>
<dbReference type="Ensembl" id="ENSCSET00000010614.1">
    <property type="protein sequence ID" value="ENSCSEP00000010489.1"/>
    <property type="gene ID" value="ENSCSEG00000006711.1"/>
</dbReference>
<name>A0A3P8V8M7_CYNSE</name>
<keyword evidence="6" id="KW-1185">Reference proteome</keyword>
<dbReference type="GeneTree" id="ENSGT00940000156835"/>
<dbReference type="SMART" id="SM00252">
    <property type="entry name" value="SH2"/>
    <property type="match status" value="1"/>
</dbReference>
<evidence type="ECO:0000313" key="6">
    <source>
        <dbReference type="Proteomes" id="UP000265120"/>
    </source>
</evidence>